<keyword evidence="2" id="KW-1185">Reference proteome</keyword>
<protein>
    <submittedName>
        <fullName evidence="1">Uncharacterized protein</fullName>
    </submittedName>
</protein>
<organism evidence="1 2">
    <name type="scientific">Durusdinium trenchii</name>
    <dbReference type="NCBI Taxonomy" id="1381693"/>
    <lineage>
        <taxon>Eukaryota</taxon>
        <taxon>Sar</taxon>
        <taxon>Alveolata</taxon>
        <taxon>Dinophyceae</taxon>
        <taxon>Suessiales</taxon>
        <taxon>Symbiodiniaceae</taxon>
        <taxon>Durusdinium</taxon>
    </lineage>
</organism>
<gene>
    <name evidence="1" type="ORF">CCMP2556_LOCUS25041</name>
</gene>
<reference evidence="1 2" key="1">
    <citation type="submission" date="2024-02" db="EMBL/GenBank/DDBJ databases">
        <authorList>
            <person name="Chen Y."/>
            <person name="Shah S."/>
            <person name="Dougan E. K."/>
            <person name="Thang M."/>
            <person name="Chan C."/>
        </authorList>
    </citation>
    <scope>NUCLEOTIDE SEQUENCE [LARGE SCALE GENOMIC DNA]</scope>
</reference>
<accession>A0ABP0MDB2</accession>
<proteinExistence type="predicted"/>
<name>A0ABP0MDB2_9DINO</name>
<evidence type="ECO:0000313" key="2">
    <source>
        <dbReference type="Proteomes" id="UP001642484"/>
    </source>
</evidence>
<sequence>MTYAEQLEAMRPPCGFCILADGTILLSNRPETYTAEMVVDAYEAWRKMKANGLVRETRPEFLESALMQPDRAELVLLDRRLALILLVAKSINSLACASCMALALGSEMMKPLALLLMGCVPAEATGRWRQNLLNVVSPASLYIRNSTCLCTPSVTWSWMQRS</sequence>
<comment type="caution">
    <text evidence="1">The sequence shown here is derived from an EMBL/GenBank/DDBJ whole genome shotgun (WGS) entry which is preliminary data.</text>
</comment>
<dbReference type="EMBL" id="CAXAMN010016668">
    <property type="protein sequence ID" value="CAK9048707.1"/>
    <property type="molecule type" value="Genomic_DNA"/>
</dbReference>
<evidence type="ECO:0000313" key="1">
    <source>
        <dbReference type="EMBL" id="CAK9048707.1"/>
    </source>
</evidence>
<dbReference type="Proteomes" id="UP001642484">
    <property type="component" value="Unassembled WGS sequence"/>
</dbReference>